<evidence type="ECO:0000256" key="1">
    <source>
        <dbReference type="SAM" id="MobiDB-lite"/>
    </source>
</evidence>
<dbReference type="EMBL" id="ML994617">
    <property type="protein sequence ID" value="KAF2191600.1"/>
    <property type="molecule type" value="Genomic_DNA"/>
</dbReference>
<dbReference type="Proteomes" id="UP000800200">
    <property type="component" value="Unassembled WGS sequence"/>
</dbReference>
<feature type="compositionally biased region" description="Basic and acidic residues" evidence="1">
    <location>
        <begin position="1"/>
        <end position="12"/>
    </location>
</feature>
<keyword evidence="4" id="KW-1185">Reference proteome</keyword>
<organism evidence="3 4">
    <name type="scientific">Zopfia rhizophila CBS 207.26</name>
    <dbReference type="NCBI Taxonomy" id="1314779"/>
    <lineage>
        <taxon>Eukaryota</taxon>
        <taxon>Fungi</taxon>
        <taxon>Dikarya</taxon>
        <taxon>Ascomycota</taxon>
        <taxon>Pezizomycotina</taxon>
        <taxon>Dothideomycetes</taxon>
        <taxon>Dothideomycetes incertae sedis</taxon>
        <taxon>Zopfiaceae</taxon>
        <taxon>Zopfia</taxon>
    </lineage>
</organism>
<accession>A0A6A6EJT8</accession>
<evidence type="ECO:0000313" key="4">
    <source>
        <dbReference type="Proteomes" id="UP000800200"/>
    </source>
</evidence>
<sequence>MAPRTKERKEREAFDDDGNYSIGDMQQLTPGEPSDDERSDNGELPDGTAGTPAWRASSAAVSRARDTIQVPLSNPDAHERTGPNTIPLRTGDVGPAPVPNPPRDTDWLHESIGRLLTLRRSRAPEEEIAQAEEEVHYLCSLFGYSPAVPQPQAGWVPAYRQPPAQSAEE</sequence>
<dbReference type="EMBL" id="ML994617">
    <property type="protein sequence ID" value="KAF2191601.1"/>
    <property type="molecule type" value="Genomic_DNA"/>
</dbReference>
<protein>
    <submittedName>
        <fullName evidence="3">Uncharacterized protein</fullName>
    </submittedName>
</protein>
<gene>
    <name evidence="2" type="ORF">K469DRAFT_697237</name>
    <name evidence="3" type="ORF">K469DRAFT_697238</name>
</gene>
<feature type="compositionally biased region" description="Low complexity" evidence="1">
    <location>
        <begin position="53"/>
        <end position="62"/>
    </location>
</feature>
<evidence type="ECO:0000313" key="2">
    <source>
        <dbReference type="EMBL" id="KAF2191600.1"/>
    </source>
</evidence>
<name>A0A6A6EJT8_9PEZI</name>
<evidence type="ECO:0000313" key="3">
    <source>
        <dbReference type="EMBL" id="KAF2191601.1"/>
    </source>
</evidence>
<reference evidence="3" key="1">
    <citation type="journal article" date="2020" name="Stud. Mycol.">
        <title>101 Dothideomycetes genomes: a test case for predicting lifestyles and emergence of pathogens.</title>
        <authorList>
            <person name="Haridas S."/>
            <person name="Albert R."/>
            <person name="Binder M."/>
            <person name="Bloem J."/>
            <person name="Labutti K."/>
            <person name="Salamov A."/>
            <person name="Andreopoulos B."/>
            <person name="Baker S."/>
            <person name="Barry K."/>
            <person name="Bills G."/>
            <person name="Bluhm B."/>
            <person name="Cannon C."/>
            <person name="Castanera R."/>
            <person name="Culley D."/>
            <person name="Daum C."/>
            <person name="Ezra D."/>
            <person name="Gonzalez J."/>
            <person name="Henrissat B."/>
            <person name="Kuo A."/>
            <person name="Liang C."/>
            <person name="Lipzen A."/>
            <person name="Lutzoni F."/>
            <person name="Magnuson J."/>
            <person name="Mondo S."/>
            <person name="Nolan M."/>
            <person name="Ohm R."/>
            <person name="Pangilinan J."/>
            <person name="Park H.-J."/>
            <person name="Ramirez L."/>
            <person name="Alfaro M."/>
            <person name="Sun H."/>
            <person name="Tritt A."/>
            <person name="Yoshinaga Y."/>
            <person name="Zwiers L.-H."/>
            <person name="Turgeon B."/>
            <person name="Goodwin S."/>
            <person name="Spatafora J."/>
            <person name="Crous P."/>
            <person name="Grigoriev I."/>
        </authorList>
    </citation>
    <scope>NUCLEOTIDE SEQUENCE</scope>
    <source>
        <strain evidence="3">CBS 207.26</strain>
    </source>
</reference>
<feature type="region of interest" description="Disordered" evidence="1">
    <location>
        <begin position="1"/>
        <end position="107"/>
    </location>
</feature>
<proteinExistence type="predicted"/>
<dbReference type="AlphaFoldDB" id="A0A6A6EJT8"/>